<evidence type="ECO:0000313" key="3">
    <source>
        <dbReference type="EMBL" id="OUD15934.1"/>
    </source>
</evidence>
<protein>
    <submittedName>
        <fullName evidence="2">Uncharacterized protein</fullName>
    </submittedName>
</protein>
<dbReference type="EMBL" id="MSLT01000003">
    <property type="protein sequence ID" value="OUD15934.1"/>
    <property type="molecule type" value="Genomic_DNA"/>
</dbReference>
<keyword evidence="4" id="KW-1185">Reference proteome</keyword>
<organism evidence="2 4">
    <name type="scientific">Thioflexithrix psekupsensis</name>
    <dbReference type="NCBI Taxonomy" id="1570016"/>
    <lineage>
        <taxon>Bacteria</taxon>
        <taxon>Pseudomonadati</taxon>
        <taxon>Pseudomonadota</taxon>
        <taxon>Gammaproteobacteria</taxon>
        <taxon>Thiotrichales</taxon>
        <taxon>Thioflexithrix</taxon>
    </lineage>
</organism>
<dbReference type="Proteomes" id="UP000194798">
    <property type="component" value="Unassembled WGS sequence"/>
</dbReference>
<proteinExistence type="predicted"/>
<sequence>MIALLLIFLWTTHRHAAEIAENTTRNLTELLALRIVSDLDRVNGMLTYIAEEAIAASLLEQGLTPPYLNTRRMASLIANFDTVTGIYQFDAQGQLHFASQETPSFNIPKLCEI</sequence>
<evidence type="ECO:0000256" key="1">
    <source>
        <dbReference type="SAM" id="SignalP"/>
    </source>
</evidence>
<accession>A0A251X4F1</accession>
<evidence type="ECO:0000313" key="4">
    <source>
        <dbReference type="Proteomes" id="UP000194798"/>
    </source>
</evidence>
<dbReference type="EMBL" id="MSLT01000024">
    <property type="protein sequence ID" value="OUD11750.1"/>
    <property type="molecule type" value="Genomic_DNA"/>
</dbReference>
<feature type="signal peptide" evidence="1">
    <location>
        <begin position="1"/>
        <end position="16"/>
    </location>
</feature>
<evidence type="ECO:0000313" key="2">
    <source>
        <dbReference type="EMBL" id="OUD11750.1"/>
    </source>
</evidence>
<gene>
    <name evidence="3" type="ORF">TPSD3_01325</name>
    <name evidence="2" type="ORF">TPSD3_17035</name>
</gene>
<name>A0A251X4F1_9GAMM</name>
<reference evidence="2 4" key="1">
    <citation type="submission" date="2016-12" db="EMBL/GenBank/DDBJ databases">
        <title>Thioflexothrix psekupsii D3 genome sequencing and assembly.</title>
        <authorList>
            <person name="Fomenkov A."/>
            <person name="Vincze T."/>
            <person name="Grabovich M."/>
            <person name="Anton B.P."/>
            <person name="Dubinina G."/>
            <person name="Orlova M."/>
            <person name="Belousova E."/>
            <person name="Roberts R.J."/>
        </authorList>
    </citation>
    <scope>NUCLEOTIDE SEQUENCE [LARGE SCALE GENOMIC DNA]</scope>
    <source>
        <strain evidence="2">D3</strain>
    </source>
</reference>
<keyword evidence="1" id="KW-0732">Signal</keyword>
<dbReference type="AlphaFoldDB" id="A0A251X4F1"/>
<comment type="caution">
    <text evidence="2">The sequence shown here is derived from an EMBL/GenBank/DDBJ whole genome shotgun (WGS) entry which is preliminary data.</text>
</comment>
<dbReference type="Gene3D" id="3.30.450.20">
    <property type="entry name" value="PAS domain"/>
    <property type="match status" value="1"/>
</dbReference>
<feature type="chain" id="PRO_5011914374" evidence="1">
    <location>
        <begin position="17"/>
        <end position="113"/>
    </location>
</feature>